<sequence>MSKVIKRKELKTEQHGDSSQPEQAAETYRYAQSHALLATTNVTSPAPAVIFSSQTLLLENAKLRTLAAQFQVDLRHKLRKIEVNNRPVTYRDEASTKAALDILQQRRSSDPAYKAPTGFSKLTKSKAKMAEFDLKEIQRAFEAAADSNASLGVIDALLNMGASVDVARRATKNLLKMMQNFDREDVRSQVVQEAVRRKNHAMLQLFVAHADQRTLDESLLIASELEDLQAIELLVSHNADYSSASDAFITAVRKGSLETVTLLLSASKGPSAGTKALALIEAVEIGDVPKTIALLASNADGSFDEGHALRSAISHDNIPLVLCICGAPLPPSSNQLDSMLALCYDHDTARDENLYLLEICLASGVSGPHAPQVLQKAVTLNNLAVVKLMLYCKVPADTDGGQAPCQAVSLGHVDIFEELMGVPLDATALNNALVCASETPSTAYLKFVTELLAKHASPDHEQGKSLLGAVQKIRLDVLQLLVPVCQDKNSLRAAFDAIVRDTKHQTRIRALTIILRGNPVQSDLDRGLTTLVEEQNMDDDAVNLLLTAGASPESFDHKAIKFAACQHNTTALDLLLPWIVQPKMAFSVAVHAMTRSPSWHENSGLETLSWLLESGADATEIEDSLIEAITLFNAPAVKLLADFIVDKDTYTQAFTEMLRCSIVGKSEPRQTWLQKEYLELTELLLKKGAQGEIVDSALLLAIEDQISTESGQKHEGFIRCLLENGASVDYGEGAALKMAIEAGDISLLKQLCEAGPLAVTLTALTPLTLLHEHDAAKIVEMLNILTAGENKPNLAKRSSLHGWLIFLAMEHYPKEPTIVQRLIELGCPINVQIEYKVFGETPPEERIEAHKRKADFYKYKAKYASTVDEMEQYCDMSALWFEQAAKLASTCLAADSPMLLSLAYEHALLYLDFSPKPQEGISIAQQAIDAARAVNGVQSKEKSKLLDLLRSSNGETRMVLYGSGTHIKGEEHVEGEHAWIIHEPPSQSFGEEKALEIYQKEPDMNWVEYSALASTSEDGDAPEILPEQDRMPVENVTPLLWACCQVGEQLISPSIVKVLLENGDDVNTITEKSGSSALTLAARHRNPDLVALLVGFKPDSSVKDKLGNSPLLYAARNNDKESTIAILATNPCKDDGSVHEAAVRLNFEVLRALLQAGHDSNFRSNAFGNLTPLGQVAKFCDGSHITELEKTLDVLMDAHADPLTRCRGKTILYLALENKLPVPVTSAIIDRIMYKHMDDKANVYNLDGFNYSPSKYIEKGLVKLSSADEKVLLELIRSRENEAVYYADKGLDMQPEDACGIPKFLLAQERERRELLNMRRKANHEEESLRDKHEQKLQHNEKRSDEAVGDVWEEHDLSKRLEDDSQEQKIRHLEETREKTVRQQTEKVAFMKIKNEMETRRKRDVMELDNQERMKKRLQLQQVNNEKDRQKRQANTLNRVKLRDNQIAAVKKRIVSREMGQGKTRQK</sequence>
<dbReference type="SUPFAM" id="SSF48445">
    <property type="entry name" value="14-3-3 protein"/>
    <property type="match status" value="1"/>
</dbReference>
<dbReference type="InterPro" id="IPR051165">
    <property type="entry name" value="Multifunctional_ANK_Repeat"/>
</dbReference>
<organism evidence="8">
    <name type="scientific">Dissoconium aciculare CBS 342.82</name>
    <dbReference type="NCBI Taxonomy" id="1314786"/>
    <lineage>
        <taxon>Eukaryota</taxon>
        <taxon>Fungi</taxon>
        <taxon>Dikarya</taxon>
        <taxon>Ascomycota</taxon>
        <taxon>Pezizomycotina</taxon>
        <taxon>Dothideomycetes</taxon>
        <taxon>Dothideomycetidae</taxon>
        <taxon>Mycosphaerellales</taxon>
        <taxon>Dissoconiaceae</taxon>
        <taxon>Dissoconium</taxon>
    </lineage>
</organism>
<evidence type="ECO:0000256" key="4">
    <source>
        <dbReference type="SAM" id="Coils"/>
    </source>
</evidence>
<accession>A0A6J3LUU8</accession>
<protein>
    <submittedName>
        <fullName evidence="8">Ankyrin</fullName>
    </submittedName>
</protein>
<evidence type="ECO:0000256" key="1">
    <source>
        <dbReference type="ARBA" id="ARBA00006141"/>
    </source>
</evidence>
<evidence type="ECO:0000313" key="7">
    <source>
        <dbReference type="Proteomes" id="UP000504637"/>
    </source>
</evidence>
<keyword evidence="2" id="KW-0677">Repeat</keyword>
<evidence type="ECO:0000313" key="8">
    <source>
        <dbReference type="RefSeq" id="XP_033455428.1"/>
    </source>
</evidence>
<evidence type="ECO:0000256" key="5">
    <source>
        <dbReference type="SAM" id="MobiDB-lite"/>
    </source>
</evidence>
<dbReference type="InterPro" id="IPR036815">
    <property type="entry name" value="14-3-3_dom_sf"/>
</dbReference>
<dbReference type="InterPro" id="IPR023410">
    <property type="entry name" value="14-3-3_domain"/>
</dbReference>
<evidence type="ECO:0000259" key="6">
    <source>
        <dbReference type="Pfam" id="PF00244"/>
    </source>
</evidence>
<feature type="region of interest" description="Disordered" evidence="5">
    <location>
        <begin position="1320"/>
        <end position="1351"/>
    </location>
</feature>
<feature type="region of interest" description="Disordered" evidence="5">
    <location>
        <begin position="1"/>
        <end position="23"/>
    </location>
</feature>
<dbReference type="GeneID" id="54363745"/>
<dbReference type="OrthoDB" id="3182339at2759"/>
<dbReference type="SUPFAM" id="SSF48403">
    <property type="entry name" value="Ankyrin repeat"/>
    <property type="match status" value="3"/>
</dbReference>
<dbReference type="InterPro" id="IPR002110">
    <property type="entry name" value="Ankyrin_rpt"/>
</dbReference>
<proteinExistence type="inferred from homology"/>
<dbReference type="Proteomes" id="UP000504637">
    <property type="component" value="Unplaced"/>
</dbReference>
<dbReference type="InterPro" id="IPR036770">
    <property type="entry name" value="Ankyrin_rpt-contain_sf"/>
</dbReference>
<evidence type="ECO:0000256" key="3">
    <source>
        <dbReference type="ARBA" id="ARBA00023043"/>
    </source>
</evidence>
<feature type="domain" description="14-3-3" evidence="6">
    <location>
        <begin position="841"/>
        <end position="947"/>
    </location>
</feature>
<comment type="similarity">
    <text evidence="1">Belongs to the 14-3-3 family.</text>
</comment>
<reference evidence="8" key="3">
    <citation type="submission" date="2025-08" db="UniProtKB">
        <authorList>
            <consortium name="RefSeq"/>
        </authorList>
    </citation>
    <scope>IDENTIFICATION</scope>
    <source>
        <strain evidence="8">CBS 342.82</strain>
    </source>
</reference>
<keyword evidence="3" id="KW-0040">ANK repeat</keyword>
<gene>
    <name evidence="8" type="ORF">K489DRAFT_384818</name>
</gene>
<dbReference type="Gene3D" id="1.20.190.20">
    <property type="entry name" value="14-3-3 domain"/>
    <property type="match status" value="1"/>
</dbReference>
<reference evidence="8" key="1">
    <citation type="submission" date="2020-01" db="EMBL/GenBank/DDBJ databases">
        <authorList>
            <consortium name="DOE Joint Genome Institute"/>
            <person name="Haridas S."/>
            <person name="Albert R."/>
            <person name="Binder M."/>
            <person name="Bloem J."/>
            <person name="Labutti K."/>
            <person name="Salamov A."/>
            <person name="Andreopoulos B."/>
            <person name="Baker S.E."/>
            <person name="Barry K."/>
            <person name="Bills G."/>
            <person name="Bluhm B.H."/>
            <person name="Cannon C."/>
            <person name="Castanera R."/>
            <person name="Culley D.E."/>
            <person name="Daum C."/>
            <person name="Ezra D."/>
            <person name="Gonzalez J.B."/>
            <person name="Henrissat B."/>
            <person name="Kuo A."/>
            <person name="Liang C."/>
            <person name="Lipzen A."/>
            <person name="Lutzoni F."/>
            <person name="Magnuson J."/>
            <person name="Mondo S."/>
            <person name="Nolan M."/>
            <person name="Ohm R."/>
            <person name="Pangilinan J."/>
            <person name="Park H.-J."/>
            <person name="Ramirez L."/>
            <person name="Alfaro M."/>
            <person name="Sun H."/>
            <person name="Tritt A."/>
            <person name="Yoshinaga Y."/>
            <person name="Zwiers L.-H."/>
            <person name="Turgeon B.G."/>
            <person name="Goodwin S.B."/>
            <person name="Spatafora J.W."/>
            <person name="Crous P.W."/>
            <person name="Grigoriev I.V."/>
        </authorList>
    </citation>
    <scope>NUCLEOTIDE SEQUENCE</scope>
    <source>
        <strain evidence="8">CBS 342.82</strain>
    </source>
</reference>
<evidence type="ECO:0000256" key="2">
    <source>
        <dbReference type="ARBA" id="ARBA00022737"/>
    </source>
</evidence>
<name>A0A6J3LUU8_9PEZI</name>
<dbReference type="PANTHER" id="PTHR24123">
    <property type="entry name" value="ANKYRIN REPEAT-CONTAINING"/>
    <property type="match status" value="1"/>
</dbReference>
<dbReference type="RefSeq" id="XP_033455428.1">
    <property type="nucleotide sequence ID" value="XM_033605945.1"/>
</dbReference>
<dbReference type="Gene3D" id="1.25.40.20">
    <property type="entry name" value="Ankyrin repeat-containing domain"/>
    <property type="match status" value="4"/>
</dbReference>
<dbReference type="Pfam" id="PF12796">
    <property type="entry name" value="Ank_2"/>
    <property type="match status" value="1"/>
</dbReference>
<keyword evidence="7" id="KW-1185">Reference proteome</keyword>
<reference evidence="8" key="2">
    <citation type="submission" date="2020-04" db="EMBL/GenBank/DDBJ databases">
        <authorList>
            <consortium name="NCBI Genome Project"/>
        </authorList>
    </citation>
    <scope>NUCLEOTIDE SEQUENCE</scope>
    <source>
        <strain evidence="8">CBS 342.82</strain>
    </source>
</reference>
<dbReference type="Pfam" id="PF00244">
    <property type="entry name" value="14-3-3"/>
    <property type="match status" value="1"/>
</dbReference>
<feature type="coiled-coil region" evidence="4">
    <location>
        <begin position="1408"/>
        <end position="1440"/>
    </location>
</feature>
<dbReference type="SMART" id="SM00248">
    <property type="entry name" value="ANK"/>
    <property type="match status" value="8"/>
</dbReference>
<dbReference type="PANTHER" id="PTHR24123:SF33">
    <property type="entry name" value="PROTEIN HOS4"/>
    <property type="match status" value="1"/>
</dbReference>
<keyword evidence="4" id="KW-0175">Coiled coil</keyword>